<keyword evidence="6 10" id="KW-1133">Transmembrane helix</keyword>
<dbReference type="EMBL" id="QSKV01000001">
    <property type="protein sequence ID" value="RHE95509.1"/>
    <property type="molecule type" value="Genomic_DNA"/>
</dbReference>
<keyword evidence="7 9" id="KW-0129">CBS domain</keyword>
<evidence type="ECO:0000256" key="8">
    <source>
        <dbReference type="ARBA" id="ARBA00023136"/>
    </source>
</evidence>
<accession>A0A414LLJ0</accession>
<dbReference type="Proteomes" id="UP000285650">
    <property type="component" value="Unassembled WGS sequence"/>
</dbReference>
<evidence type="ECO:0000256" key="10">
    <source>
        <dbReference type="PROSITE-ProRule" id="PRU01193"/>
    </source>
</evidence>
<feature type="transmembrane region" description="Helical" evidence="11">
    <location>
        <begin position="147"/>
        <end position="167"/>
    </location>
</feature>
<keyword evidence="4 10" id="KW-0812">Transmembrane</keyword>
<evidence type="ECO:0000256" key="3">
    <source>
        <dbReference type="ARBA" id="ARBA00022475"/>
    </source>
</evidence>
<evidence type="ECO:0000259" key="13">
    <source>
        <dbReference type="PROSITE" id="PS51846"/>
    </source>
</evidence>
<feature type="transmembrane region" description="Helical" evidence="11">
    <location>
        <begin position="115"/>
        <end position="135"/>
    </location>
</feature>
<organism evidence="14 15">
    <name type="scientific">Bacteroides intestinalis</name>
    <dbReference type="NCBI Taxonomy" id="329854"/>
    <lineage>
        <taxon>Bacteria</taxon>
        <taxon>Pseudomonadati</taxon>
        <taxon>Bacteroidota</taxon>
        <taxon>Bacteroidia</taxon>
        <taxon>Bacteroidales</taxon>
        <taxon>Bacteroidaceae</taxon>
        <taxon>Bacteroides</taxon>
    </lineage>
</organism>
<dbReference type="SMART" id="SM01091">
    <property type="entry name" value="CorC_HlyC"/>
    <property type="match status" value="1"/>
</dbReference>
<dbReference type="Pfam" id="PF00571">
    <property type="entry name" value="CBS"/>
    <property type="match status" value="2"/>
</dbReference>
<dbReference type="Gene3D" id="3.30.465.10">
    <property type="match status" value="1"/>
</dbReference>
<dbReference type="InterPro" id="IPR002550">
    <property type="entry name" value="CNNM"/>
</dbReference>
<dbReference type="AlphaFoldDB" id="A0A414LLJ0"/>
<dbReference type="PROSITE" id="PS51371">
    <property type="entry name" value="CBS"/>
    <property type="match status" value="2"/>
</dbReference>
<keyword evidence="5" id="KW-0677">Repeat</keyword>
<comment type="subcellular location">
    <subcellularLocation>
        <location evidence="1">Cell membrane</location>
        <topology evidence="1">Multi-pass membrane protein</topology>
    </subcellularLocation>
</comment>
<dbReference type="NCBIfam" id="TIGR03520">
    <property type="entry name" value="GldE"/>
    <property type="match status" value="1"/>
</dbReference>
<keyword evidence="8 10" id="KW-0472">Membrane</keyword>
<proteinExistence type="inferred from homology"/>
<dbReference type="InterPro" id="IPR016169">
    <property type="entry name" value="FAD-bd_PCMH_sub2"/>
</dbReference>
<evidence type="ECO:0000256" key="4">
    <source>
        <dbReference type="ARBA" id="ARBA00022692"/>
    </source>
</evidence>
<comment type="caution">
    <text evidence="14">The sequence shown here is derived from an EMBL/GenBank/DDBJ whole genome shotgun (WGS) entry which is preliminary data.</text>
</comment>
<dbReference type="GO" id="GO:0005886">
    <property type="term" value="C:plasma membrane"/>
    <property type="evidence" value="ECO:0007669"/>
    <property type="project" value="UniProtKB-SubCell"/>
</dbReference>
<dbReference type="InterPro" id="IPR036318">
    <property type="entry name" value="FAD-bd_PCMH-like_sf"/>
</dbReference>
<sequence length="448" mass="51119">MDPDAYLCQLANVFNGISVHSPTISAIIAIVLAGLLLLVSGFASASEIAFFSLSPSDLNAVDEKKHPSDEKIRKLLDDTERLLATILITNNFVNVTIIMLCNFFFMSVFEFHSPIAEFLILTVILTFLLLLFGEIMPKIYSAQKTLAFCRFSAPGIWMFRSLFYPVASMLVRSTSFLNKHFARKNHNISVDELSHALELTDKAELKEENNILEGIIRFGGETAKEVMTSRLDVVDLDIRTPFKDVLQCIIENAYSRIPIYSENRDNIKGILYIKDLLPHLNKVDFRWQSLIRPAYFVPETKMIDDLLRDFQANKIHIAIVVDEFGGTSGIVTMEDIIEEIVGEIHDEYDDEERTYAVLNDHTWVFEAKTQLTDFYKITKVDEEVFDEVAGDSDTLAGLLLELKGEFPALHEKVTYDHYEFEVLEMDNRRILKVKFTINTLPSDSDKKD</sequence>
<dbReference type="FunFam" id="3.10.580.10:FF:000002">
    <property type="entry name" value="Magnesium/cobalt efflux protein CorC"/>
    <property type="match status" value="1"/>
</dbReference>
<protein>
    <submittedName>
        <fullName evidence="14">Gliding motility-associated protein GldE</fullName>
    </submittedName>
</protein>
<feature type="domain" description="CBS" evidence="12">
    <location>
        <begin position="227"/>
        <end position="289"/>
    </location>
</feature>
<evidence type="ECO:0000313" key="15">
    <source>
        <dbReference type="Proteomes" id="UP000285650"/>
    </source>
</evidence>
<evidence type="ECO:0000313" key="14">
    <source>
        <dbReference type="EMBL" id="RHE95509.1"/>
    </source>
</evidence>
<evidence type="ECO:0000256" key="9">
    <source>
        <dbReference type="PROSITE-ProRule" id="PRU00703"/>
    </source>
</evidence>
<dbReference type="SUPFAM" id="SSF56176">
    <property type="entry name" value="FAD-binding/transporter-associated domain-like"/>
    <property type="match status" value="1"/>
</dbReference>
<feature type="domain" description="CBS" evidence="12">
    <location>
        <begin position="290"/>
        <end position="347"/>
    </location>
</feature>
<dbReference type="InterPro" id="IPR019862">
    <property type="entry name" value="Motility-assoc_prot_GldE"/>
</dbReference>
<evidence type="ECO:0000256" key="1">
    <source>
        <dbReference type="ARBA" id="ARBA00004651"/>
    </source>
</evidence>
<dbReference type="CDD" id="cd04590">
    <property type="entry name" value="CBS_pair_CorC_HlyC_assoc"/>
    <property type="match status" value="1"/>
</dbReference>
<evidence type="ECO:0000256" key="2">
    <source>
        <dbReference type="ARBA" id="ARBA00006337"/>
    </source>
</evidence>
<gene>
    <name evidence="14" type="primary">gldE</name>
    <name evidence="14" type="ORF">DW712_02095</name>
</gene>
<name>A0A414LLJ0_9BACE</name>
<comment type="similarity">
    <text evidence="2">Belongs to the UPF0053 family.</text>
</comment>
<feature type="transmembrane region" description="Helical" evidence="11">
    <location>
        <begin position="24"/>
        <end position="45"/>
    </location>
</feature>
<evidence type="ECO:0000256" key="11">
    <source>
        <dbReference type="SAM" id="Phobius"/>
    </source>
</evidence>
<reference evidence="14 15" key="1">
    <citation type="submission" date="2018-08" db="EMBL/GenBank/DDBJ databases">
        <title>A genome reference for cultivated species of the human gut microbiota.</title>
        <authorList>
            <person name="Zou Y."/>
            <person name="Xue W."/>
            <person name="Luo G."/>
        </authorList>
    </citation>
    <scope>NUCLEOTIDE SEQUENCE [LARGE SCALE GENOMIC DNA]</scope>
    <source>
        <strain evidence="14 15">AM27-17</strain>
    </source>
</reference>
<feature type="domain" description="CNNM transmembrane" evidence="13">
    <location>
        <begin position="22"/>
        <end position="209"/>
    </location>
</feature>
<evidence type="ECO:0000256" key="7">
    <source>
        <dbReference type="ARBA" id="ARBA00023122"/>
    </source>
</evidence>
<dbReference type="Gene3D" id="3.10.580.10">
    <property type="entry name" value="CBS-domain"/>
    <property type="match status" value="1"/>
</dbReference>
<keyword evidence="3" id="KW-1003">Cell membrane</keyword>
<dbReference type="PANTHER" id="PTHR22777">
    <property type="entry name" value="HEMOLYSIN-RELATED"/>
    <property type="match status" value="1"/>
</dbReference>
<dbReference type="GO" id="GO:0050660">
    <property type="term" value="F:flavin adenine dinucleotide binding"/>
    <property type="evidence" value="ECO:0007669"/>
    <property type="project" value="InterPro"/>
</dbReference>
<dbReference type="Pfam" id="PF01595">
    <property type="entry name" value="CNNM"/>
    <property type="match status" value="1"/>
</dbReference>
<dbReference type="RefSeq" id="WP_118220679.1">
    <property type="nucleotide sequence ID" value="NZ_JADNIJ010000001.1"/>
</dbReference>
<evidence type="ECO:0000256" key="5">
    <source>
        <dbReference type="ARBA" id="ARBA00022737"/>
    </source>
</evidence>
<feature type="transmembrane region" description="Helical" evidence="11">
    <location>
        <begin position="82"/>
        <end position="109"/>
    </location>
</feature>
<evidence type="ECO:0000259" key="12">
    <source>
        <dbReference type="PROSITE" id="PS51371"/>
    </source>
</evidence>
<dbReference type="InterPro" id="IPR005170">
    <property type="entry name" value="Transptr-assoc_dom"/>
</dbReference>
<dbReference type="PROSITE" id="PS51846">
    <property type="entry name" value="CNNM"/>
    <property type="match status" value="1"/>
</dbReference>
<dbReference type="InterPro" id="IPR000644">
    <property type="entry name" value="CBS_dom"/>
</dbReference>
<dbReference type="SUPFAM" id="SSF54631">
    <property type="entry name" value="CBS-domain pair"/>
    <property type="match status" value="1"/>
</dbReference>
<dbReference type="PANTHER" id="PTHR22777:SF32">
    <property type="entry name" value="UPF0053 INNER MEMBRANE PROTEIN YFJD"/>
    <property type="match status" value="1"/>
</dbReference>
<dbReference type="Pfam" id="PF03471">
    <property type="entry name" value="CorC_HlyC"/>
    <property type="match status" value="1"/>
</dbReference>
<evidence type="ECO:0000256" key="6">
    <source>
        <dbReference type="ARBA" id="ARBA00022989"/>
    </source>
</evidence>
<dbReference type="InterPro" id="IPR044751">
    <property type="entry name" value="Ion_transp-like_CBS"/>
</dbReference>
<dbReference type="InterPro" id="IPR046342">
    <property type="entry name" value="CBS_dom_sf"/>
</dbReference>